<evidence type="ECO:0000256" key="1">
    <source>
        <dbReference type="SAM" id="MobiDB-lite"/>
    </source>
</evidence>
<feature type="chain" id="PRO_5001962861" description="Peptidase propeptide and YPEB domain protein" evidence="2">
    <location>
        <begin position="23"/>
        <end position="116"/>
    </location>
</feature>
<dbReference type="eggNOG" id="ENOG50332B9">
    <property type="taxonomic scope" value="Bacteria"/>
</dbReference>
<proteinExistence type="predicted"/>
<comment type="caution">
    <text evidence="3">The sequence shown here is derived from an EMBL/GenBank/DDBJ whole genome shotgun (WGS) entry which is preliminary data.</text>
</comment>
<feature type="signal peptide" evidence="2">
    <location>
        <begin position="1"/>
        <end position="22"/>
    </location>
</feature>
<evidence type="ECO:0008006" key="5">
    <source>
        <dbReference type="Google" id="ProtNLM"/>
    </source>
</evidence>
<dbReference type="HOGENOM" id="CLU_2095037_0_0_5"/>
<dbReference type="EMBL" id="AONH01000016">
    <property type="protein sequence ID" value="KGM87113.1"/>
    <property type="molecule type" value="Genomic_DNA"/>
</dbReference>
<dbReference type="AlphaFoldDB" id="A0A0A0HLU6"/>
<accession>A0A0A0HLU6</accession>
<evidence type="ECO:0000313" key="4">
    <source>
        <dbReference type="Proteomes" id="UP000030021"/>
    </source>
</evidence>
<dbReference type="Proteomes" id="UP000030021">
    <property type="component" value="Unassembled WGS sequence"/>
</dbReference>
<evidence type="ECO:0000313" key="3">
    <source>
        <dbReference type="EMBL" id="KGM87113.1"/>
    </source>
</evidence>
<name>A0A0A0HLU6_9RHOB</name>
<sequence>MRRLILTALTATAIVLAVPAGAQTAADRIVAQLRGQGFEDIAVTTTLLGRVQIIAREDDTRREIILNPATGAILRDYWTDIDDGDDGKRKRKRKRKGKDDYLLDSDDDKRRKKDDD</sequence>
<feature type="compositionally biased region" description="Basic and acidic residues" evidence="1">
    <location>
        <begin position="97"/>
        <end position="116"/>
    </location>
</feature>
<feature type="region of interest" description="Disordered" evidence="1">
    <location>
        <begin position="80"/>
        <end position="116"/>
    </location>
</feature>
<organism evidence="3 4">
    <name type="scientific">Roseovarius mucosus DSM 17069</name>
    <dbReference type="NCBI Taxonomy" id="1288298"/>
    <lineage>
        <taxon>Bacteria</taxon>
        <taxon>Pseudomonadati</taxon>
        <taxon>Pseudomonadota</taxon>
        <taxon>Alphaproteobacteria</taxon>
        <taxon>Rhodobacterales</taxon>
        <taxon>Roseobacteraceae</taxon>
        <taxon>Roseovarius</taxon>
    </lineage>
</organism>
<gene>
    <name evidence="3" type="ORF">rosmuc_03416</name>
</gene>
<protein>
    <recommendedName>
        <fullName evidence="5">Peptidase propeptide and YPEB domain protein</fullName>
    </recommendedName>
</protein>
<keyword evidence="2" id="KW-0732">Signal</keyword>
<reference evidence="3 4" key="1">
    <citation type="submission" date="2013-01" db="EMBL/GenBank/DDBJ databases">
        <authorList>
            <person name="Fiebig A."/>
            <person name="Goeker M."/>
            <person name="Klenk H.-P.P."/>
        </authorList>
    </citation>
    <scope>NUCLEOTIDE SEQUENCE [LARGE SCALE GENOMIC DNA]</scope>
    <source>
        <strain evidence="3 4">DSM 17069</strain>
    </source>
</reference>
<dbReference type="PATRIC" id="fig|1288298.3.peg.3426"/>
<evidence type="ECO:0000256" key="2">
    <source>
        <dbReference type="SAM" id="SignalP"/>
    </source>
</evidence>